<evidence type="ECO:0000256" key="2">
    <source>
        <dbReference type="SAM" id="MobiDB-lite"/>
    </source>
</evidence>
<proteinExistence type="inferred from homology"/>
<dbReference type="Pfam" id="PF00582">
    <property type="entry name" value="Usp"/>
    <property type="match status" value="2"/>
</dbReference>
<dbReference type="PANTHER" id="PTHR46268:SF6">
    <property type="entry name" value="UNIVERSAL STRESS PROTEIN UP12"/>
    <property type="match status" value="1"/>
</dbReference>
<gene>
    <name evidence="4" type="ORF">RIL96_09535</name>
</gene>
<dbReference type="Gene3D" id="3.40.50.620">
    <property type="entry name" value="HUPs"/>
    <property type="match status" value="2"/>
</dbReference>
<comment type="similarity">
    <text evidence="1">Belongs to the universal stress protein A family.</text>
</comment>
<dbReference type="InterPro" id="IPR014729">
    <property type="entry name" value="Rossmann-like_a/b/a_fold"/>
</dbReference>
<evidence type="ECO:0000313" key="4">
    <source>
        <dbReference type="EMBL" id="MDR8019800.1"/>
    </source>
</evidence>
<sequence>MTDSPQTDGAPEQTQESVEEEQPQSGFGVVVGIDGSEHSLGALRLAADEAGRRRLPLTMVIAYSLSPYSDSARAAGDYFADDSTLREGCKQVLIEAREHLGHFTGRLRGYVKYGDAADVLLKFSKRADLLVVGSRGRGGFAGRMLGSVSSGLPWKARCPVVIVPKRFTAQGAEGHRDVSAAHVSVGVDGSGHSLVAALEAAEEARTRQVPLRLVAAYTDQVEDTSWTPKKRQRKDQQDSVLARLDEDRTWLREQVPDVEIETVAAVGSPVKVMVEESRTAGLTVVGTRGRGGFAGMVLGSTSNGVMHYAEGPLMAVADVPDPRVRSHPRIARG</sequence>
<feature type="region of interest" description="Disordered" evidence="2">
    <location>
        <begin position="1"/>
        <end position="24"/>
    </location>
</feature>
<evidence type="ECO:0000313" key="5">
    <source>
        <dbReference type="Proteomes" id="UP001251870"/>
    </source>
</evidence>
<feature type="compositionally biased region" description="Polar residues" evidence="2">
    <location>
        <begin position="1"/>
        <end position="16"/>
    </location>
</feature>
<dbReference type="Proteomes" id="UP001251870">
    <property type="component" value="Unassembled WGS sequence"/>
</dbReference>
<accession>A0ABU2DTT8</accession>
<dbReference type="PRINTS" id="PR01438">
    <property type="entry name" value="UNVRSLSTRESS"/>
</dbReference>
<organism evidence="4 5">
    <name type="scientific">Nesterenkonia aerolata</name>
    <dbReference type="NCBI Taxonomy" id="3074079"/>
    <lineage>
        <taxon>Bacteria</taxon>
        <taxon>Bacillati</taxon>
        <taxon>Actinomycetota</taxon>
        <taxon>Actinomycetes</taxon>
        <taxon>Micrococcales</taxon>
        <taxon>Micrococcaceae</taxon>
        <taxon>Nesterenkonia</taxon>
    </lineage>
</organism>
<name>A0ABU2DTT8_9MICC</name>
<dbReference type="EMBL" id="JAVKGR010000011">
    <property type="protein sequence ID" value="MDR8019800.1"/>
    <property type="molecule type" value="Genomic_DNA"/>
</dbReference>
<comment type="caution">
    <text evidence="4">The sequence shown here is derived from an EMBL/GenBank/DDBJ whole genome shotgun (WGS) entry which is preliminary data.</text>
</comment>
<dbReference type="PANTHER" id="PTHR46268">
    <property type="entry name" value="STRESS RESPONSE PROTEIN NHAX"/>
    <property type="match status" value="1"/>
</dbReference>
<dbReference type="InterPro" id="IPR006016">
    <property type="entry name" value="UspA"/>
</dbReference>
<evidence type="ECO:0000259" key="3">
    <source>
        <dbReference type="Pfam" id="PF00582"/>
    </source>
</evidence>
<dbReference type="SUPFAM" id="SSF52402">
    <property type="entry name" value="Adenine nucleotide alpha hydrolases-like"/>
    <property type="match status" value="2"/>
</dbReference>
<protein>
    <submittedName>
        <fullName evidence="4">Universal stress protein</fullName>
    </submittedName>
</protein>
<keyword evidence="5" id="KW-1185">Reference proteome</keyword>
<dbReference type="InterPro" id="IPR006015">
    <property type="entry name" value="Universal_stress_UspA"/>
</dbReference>
<dbReference type="RefSeq" id="WP_310548791.1">
    <property type="nucleotide sequence ID" value="NZ_JAVKGR010000011.1"/>
</dbReference>
<feature type="domain" description="UspA" evidence="3">
    <location>
        <begin position="29"/>
        <end position="164"/>
    </location>
</feature>
<evidence type="ECO:0000256" key="1">
    <source>
        <dbReference type="ARBA" id="ARBA00008791"/>
    </source>
</evidence>
<reference evidence="4 5" key="1">
    <citation type="submission" date="2023-09" db="EMBL/GenBank/DDBJ databases">
        <title>Description of three actinobacteria isolated from air of manufacturing shop in a pharmaceutical factory.</title>
        <authorList>
            <person name="Zhang D.-F."/>
        </authorList>
    </citation>
    <scope>NUCLEOTIDE SEQUENCE [LARGE SCALE GENOMIC DNA]</scope>
    <source>
        <strain evidence="4 5">LY-0111</strain>
    </source>
</reference>
<feature type="domain" description="UspA" evidence="3">
    <location>
        <begin position="182"/>
        <end position="316"/>
    </location>
</feature>